<dbReference type="InterPro" id="IPR000014">
    <property type="entry name" value="PAS"/>
</dbReference>
<dbReference type="SUPFAM" id="SSF55073">
    <property type="entry name" value="Nucleotide cyclase"/>
    <property type="match status" value="1"/>
</dbReference>
<evidence type="ECO:0000259" key="3">
    <source>
        <dbReference type="PROSITE" id="PS50112"/>
    </source>
</evidence>
<dbReference type="Pfam" id="PF13185">
    <property type="entry name" value="GAF_2"/>
    <property type="match status" value="1"/>
</dbReference>
<dbReference type="InterPro" id="IPR001633">
    <property type="entry name" value="EAL_dom"/>
</dbReference>
<dbReference type="SMART" id="SM00091">
    <property type="entry name" value="PAS"/>
    <property type="match status" value="1"/>
</dbReference>
<dbReference type="Gene3D" id="3.30.450.40">
    <property type="match status" value="1"/>
</dbReference>
<protein>
    <recommendedName>
        <fullName evidence="1">cyclic-guanylate-specific phosphodiesterase</fullName>
        <ecNumber evidence="1">3.1.4.52</ecNumber>
    </recommendedName>
</protein>
<dbReference type="CDD" id="cd01949">
    <property type="entry name" value="GGDEF"/>
    <property type="match status" value="1"/>
</dbReference>
<dbReference type="SUPFAM" id="SSF55781">
    <property type="entry name" value="GAF domain-like"/>
    <property type="match status" value="1"/>
</dbReference>
<dbReference type="Pfam" id="PF00563">
    <property type="entry name" value="EAL"/>
    <property type="match status" value="1"/>
</dbReference>
<evidence type="ECO:0000256" key="1">
    <source>
        <dbReference type="ARBA" id="ARBA00012282"/>
    </source>
</evidence>
<dbReference type="EC" id="3.1.4.52" evidence="1"/>
<evidence type="ECO:0000259" key="4">
    <source>
        <dbReference type="PROSITE" id="PS50883"/>
    </source>
</evidence>
<dbReference type="EMBL" id="WMEX01000001">
    <property type="protein sequence ID" value="MYL25583.1"/>
    <property type="molecule type" value="Genomic_DNA"/>
</dbReference>
<dbReference type="PROSITE" id="PS50883">
    <property type="entry name" value="EAL"/>
    <property type="match status" value="1"/>
</dbReference>
<dbReference type="InterPro" id="IPR000160">
    <property type="entry name" value="GGDEF_dom"/>
</dbReference>
<dbReference type="Proteomes" id="UP000460751">
    <property type="component" value="Unassembled WGS sequence"/>
</dbReference>
<dbReference type="NCBIfam" id="TIGR00229">
    <property type="entry name" value="sensory_box"/>
    <property type="match status" value="1"/>
</dbReference>
<dbReference type="Gene3D" id="3.30.70.270">
    <property type="match status" value="1"/>
</dbReference>
<dbReference type="NCBIfam" id="TIGR00254">
    <property type="entry name" value="GGDEF"/>
    <property type="match status" value="1"/>
</dbReference>
<dbReference type="CDD" id="cd00130">
    <property type="entry name" value="PAS"/>
    <property type="match status" value="1"/>
</dbReference>
<reference evidence="6 7" key="1">
    <citation type="submission" date="2019-11" db="EMBL/GenBank/DDBJ databases">
        <title>Genome sequences of 17 halophilic strains isolated from different environments.</title>
        <authorList>
            <person name="Furrow R.E."/>
        </authorList>
    </citation>
    <scope>NUCLEOTIDE SEQUENCE [LARGE SCALE GENOMIC DNA]</scope>
    <source>
        <strain evidence="6 7">22507_15_FS</strain>
    </source>
</reference>
<dbReference type="PANTHER" id="PTHR44757">
    <property type="entry name" value="DIGUANYLATE CYCLASE DGCP"/>
    <property type="match status" value="1"/>
</dbReference>
<evidence type="ECO:0000256" key="2">
    <source>
        <dbReference type="ARBA" id="ARBA00022636"/>
    </source>
</evidence>
<dbReference type="RefSeq" id="WP_160897983.1">
    <property type="nucleotide sequence ID" value="NZ_WMEX01000001.1"/>
</dbReference>
<feature type="domain" description="PAS" evidence="3">
    <location>
        <begin position="178"/>
        <end position="248"/>
    </location>
</feature>
<dbReference type="CDD" id="cd01948">
    <property type="entry name" value="EAL"/>
    <property type="match status" value="1"/>
</dbReference>
<dbReference type="Gene3D" id="3.20.20.450">
    <property type="entry name" value="EAL domain"/>
    <property type="match status" value="1"/>
</dbReference>
<dbReference type="InterPro" id="IPR035919">
    <property type="entry name" value="EAL_sf"/>
</dbReference>
<name>A0A9X4YAP2_9GAMM</name>
<dbReference type="InterPro" id="IPR013656">
    <property type="entry name" value="PAS_4"/>
</dbReference>
<dbReference type="PROSITE" id="PS50887">
    <property type="entry name" value="GGDEF"/>
    <property type="match status" value="1"/>
</dbReference>
<keyword evidence="2" id="KW-0973">c-di-GMP</keyword>
<accession>A0A9X4YAP2</accession>
<dbReference type="InterPro" id="IPR012226">
    <property type="entry name" value="Diguanyl_cyclase/Pdiesterase"/>
</dbReference>
<dbReference type="InterPro" id="IPR029016">
    <property type="entry name" value="GAF-like_dom_sf"/>
</dbReference>
<dbReference type="SMART" id="SM00267">
    <property type="entry name" value="GGDEF"/>
    <property type="match status" value="1"/>
</dbReference>
<dbReference type="SMART" id="SM00065">
    <property type="entry name" value="GAF"/>
    <property type="match status" value="1"/>
</dbReference>
<evidence type="ECO:0000313" key="6">
    <source>
        <dbReference type="EMBL" id="MYL25583.1"/>
    </source>
</evidence>
<dbReference type="OrthoDB" id="9804951at2"/>
<dbReference type="InterPro" id="IPR052155">
    <property type="entry name" value="Biofilm_reg_signaling"/>
</dbReference>
<dbReference type="SMART" id="SM00086">
    <property type="entry name" value="PAC"/>
    <property type="match status" value="1"/>
</dbReference>
<dbReference type="AlphaFoldDB" id="A0A9X4YAP2"/>
<dbReference type="SMART" id="SM00052">
    <property type="entry name" value="EAL"/>
    <property type="match status" value="1"/>
</dbReference>
<dbReference type="InterPro" id="IPR003018">
    <property type="entry name" value="GAF"/>
</dbReference>
<keyword evidence="7" id="KW-1185">Reference proteome</keyword>
<dbReference type="PIRSF" id="PIRSF005925">
    <property type="entry name" value="Dos"/>
    <property type="match status" value="1"/>
</dbReference>
<comment type="caution">
    <text evidence="6">The sequence shown here is derived from an EMBL/GenBank/DDBJ whole genome shotgun (WGS) entry which is preliminary data.</text>
</comment>
<dbReference type="PROSITE" id="PS50112">
    <property type="entry name" value="PAS"/>
    <property type="match status" value="1"/>
</dbReference>
<dbReference type="SUPFAM" id="SSF141868">
    <property type="entry name" value="EAL domain-like"/>
    <property type="match status" value="1"/>
</dbReference>
<dbReference type="InterPro" id="IPR035965">
    <property type="entry name" value="PAS-like_dom_sf"/>
</dbReference>
<gene>
    <name evidence="6" type="ORF">GLW01_02105</name>
</gene>
<dbReference type="InterPro" id="IPR029787">
    <property type="entry name" value="Nucleotide_cyclase"/>
</dbReference>
<dbReference type="InterPro" id="IPR001610">
    <property type="entry name" value="PAC"/>
</dbReference>
<feature type="domain" description="GGDEF" evidence="5">
    <location>
        <begin position="333"/>
        <end position="465"/>
    </location>
</feature>
<sequence length="731" mass="82383">MTVQQPLLKSQQKIQEMIAEHEPLEEVLTEITAFAEEMLPGALVSLMCYDEQRGTLSLVPNDRFSVRFTEALRDLPVAAGVGACGSAAYHRSMMVTTDIQTDDRWEGYRSIALDEGLRACWSVPVLSAEGETLLGTFGTYYREPASPSDADRFNLQQAAALAALAIIRDRDWYRYQDLTARYQSLYEHHPDGVYEFDLDGYLRRGNAAFARITGYSQAEYAGHHFNEFVAEPFQKKTREAFAQARSGGHVTYETRGVLSTGEPYDLEVTNFPIQVDGEIVGVFGVCRDISMRKEHERLIAFHNSYDAVTGLVNRVVFEEQLLHTLHERRREGRAVAVMYLDLDGFKPINEGFGHRVGNTLLQRVAERLQQLLGQDCVLSRLVADEFVVLLPEVEEPAMVERRAEAILSALEDPFEVEGHAIHLSASAGLAMDDGESEAPILIQHADIAMEAAKSRGMNTWHWYEQERRPATQDEIILRHDLRLAMERNELELHYQPVIDAVSGSWRGVEALVRWHHPQRGMISPGVFIPLAEQTGQIIEVGRWVLRRACEDGMQRWREGCQVVPAAVNISTLQFRRRNFVEEVRAILAETGLPGHLLELEVTEGVLMENAQETIELMKQLRELGVTVSIDDFGTGYSSLRYLRDLPASKVKLDISFIRDILTNPDNMAIVQGIITMAHHMQLKVVAEGVETEAQRDDLVARGCDLLQGFLFSRALPVAELDSLPARFPDRD</sequence>
<dbReference type="InterPro" id="IPR043128">
    <property type="entry name" value="Rev_trsase/Diguanyl_cyclase"/>
</dbReference>
<dbReference type="SUPFAM" id="SSF55785">
    <property type="entry name" value="PYP-like sensor domain (PAS domain)"/>
    <property type="match status" value="1"/>
</dbReference>
<evidence type="ECO:0000313" key="7">
    <source>
        <dbReference type="Proteomes" id="UP000460751"/>
    </source>
</evidence>
<feature type="domain" description="EAL" evidence="4">
    <location>
        <begin position="474"/>
        <end position="728"/>
    </location>
</feature>
<dbReference type="Pfam" id="PF08448">
    <property type="entry name" value="PAS_4"/>
    <property type="match status" value="1"/>
</dbReference>
<dbReference type="Gene3D" id="3.30.450.20">
    <property type="entry name" value="PAS domain"/>
    <property type="match status" value="1"/>
</dbReference>
<dbReference type="GO" id="GO:0071111">
    <property type="term" value="F:cyclic-guanylate-specific phosphodiesterase activity"/>
    <property type="evidence" value="ECO:0007669"/>
    <property type="project" value="UniProtKB-EC"/>
</dbReference>
<proteinExistence type="predicted"/>
<dbReference type="PANTHER" id="PTHR44757:SF2">
    <property type="entry name" value="BIOFILM ARCHITECTURE MAINTENANCE PROTEIN MBAA"/>
    <property type="match status" value="1"/>
</dbReference>
<organism evidence="6 7">
    <name type="scientific">Vreelandella halophila</name>
    <dbReference type="NCBI Taxonomy" id="86177"/>
    <lineage>
        <taxon>Bacteria</taxon>
        <taxon>Pseudomonadati</taxon>
        <taxon>Pseudomonadota</taxon>
        <taxon>Gammaproteobacteria</taxon>
        <taxon>Oceanospirillales</taxon>
        <taxon>Halomonadaceae</taxon>
        <taxon>Vreelandella</taxon>
    </lineage>
</organism>
<dbReference type="Pfam" id="PF00990">
    <property type="entry name" value="GGDEF"/>
    <property type="match status" value="1"/>
</dbReference>
<dbReference type="FunFam" id="3.20.20.450:FF:000001">
    <property type="entry name" value="Cyclic di-GMP phosphodiesterase yahA"/>
    <property type="match status" value="1"/>
</dbReference>
<evidence type="ECO:0000259" key="5">
    <source>
        <dbReference type="PROSITE" id="PS50887"/>
    </source>
</evidence>